<keyword evidence="1" id="KW-0378">Hydrolase</keyword>
<dbReference type="RefSeq" id="WP_099503370.1">
    <property type="nucleotide sequence ID" value="NZ_CP026652.1"/>
</dbReference>
<keyword evidence="2" id="KW-1133">Transmembrane helix</keyword>
<dbReference type="InterPro" id="IPR001932">
    <property type="entry name" value="PPM-type_phosphatase-like_dom"/>
</dbReference>
<dbReference type="PANTHER" id="PTHR43156:SF2">
    <property type="entry name" value="STAGE II SPORULATION PROTEIN E"/>
    <property type="match status" value="1"/>
</dbReference>
<protein>
    <submittedName>
        <fullName evidence="4">Serine/threonine-protein phosphatase</fullName>
    </submittedName>
</protein>
<evidence type="ECO:0000259" key="3">
    <source>
        <dbReference type="SMART" id="SM00331"/>
    </source>
</evidence>
<dbReference type="EMBL" id="CP026652">
    <property type="protein sequence ID" value="AVH60282.1"/>
    <property type="molecule type" value="Genomic_DNA"/>
</dbReference>
<feature type="domain" description="PPM-type phosphatase" evidence="3">
    <location>
        <begin position="144"/>
        <end position="371"/>
    </location>
</feature>
<accession>A0ABN5IAS6</accession>
<reference evidence="4 5" key="1">
    <citation type="submission" date="2018-02" db="EMBL/GenBank/DDBJ databases">
        <title>Complete genome sequence of Streptomyces dengpaensis, the producer of angucyclines.</title>
        <authorList>
            <person name="Yumei L."/>
        </authorList>
    </citation>
    <scope>NUCLEOTIDE SEQUENCE [LARGE SCALE GENOMIC DNA]</scope>
    <source>
        <strain evidence="4 5">XZHG99</strain>
    </source>
</reference>
<keyword evidence="5" id="KW-1185">Reference proteome</keyword>
<sequence>MPHSSTCPERRPRFLGQDWVWWLPFVVVLLDIALEIVVRGQEPVSFLLTGVPPLTAATRGPRGTALSTVVCLGLEMLMASLRPGHFGEQHHAALYVATALIGAASTALAAERESTTRHLIRANSVAEAMQRTLLRPVPRRVGPLRAAASYTAGEGGMLVGGDLYDLCRTPFGVRVIIGDVRGKGIGAVQTVASVLAGFRVSAYDVPSLSTLAERLELSIARNSPVGEDGDPELFVTALLLEFPSSGGEVRIVDRGHPPPAVIGPRGARRLVTEPALPLGLGGMCPGRPAKTTVHLFEPGEVLLVYTDGVSETRDASGAFYPVVERLARRFGPGAAPDPESVVAFVREDTERWSAGAPGTDADDRAVLALAPDGPS</sequence>
<dbReference type="Proteomes" id="UP000238413">
    <property type="component" value="Chromosome"/>
</dbReference>
<feature type="transmembrane region" description="Helical" evidence="2">
    <location>
        <begin position="19"/>
        <end position="38"/>
    </location>
</feature>
<evidence type="ECO:0000313" key="4">
    <source>
        <dbReference type="EMBL" id="AVH60282.1"/>
    </source>
</evidence>
<dbReference type="PANTHER" id="PTHR43156">
    <property type="entry name" value="STAGE II SPORULATION PROTEIN E-RELATED"/>
    <property type="match status" value="1"/>
</dbReference>
<organism evidence="4 5">
    <name type="scientific">Streptomyces dengpaensis</name>
    <dbReference type="NCBI Taxonomy" id="2049881"/>
    <lineage>
        <taxon>Bacteria</taxon>
        <taxon>Bacillati</taxon>
        <taxon>Actinomycetota</taxon>
        <taxon>Actinomycetes</taxon>
        <taxon>Kitasatosporales</taxon>
        <taxon>Streptomycetaceae</taxon>
        <taxon>Streptomyces</taxon>
    </lineage>
</organism>
<keyword evidence="2" id="KW-0472">Membrane</keyword>
<dbReference type="InterPro" id="IPR052016">
    <property type="entry name" value="Bact_Sigma-Reg"/>
</dbReference>
<proteinExistence type="predicted"/>
<evidence type="ECO:0000256" key="2">
    <source>
        <dbReference type="SAM" id="Phobius"/>
    </source>
</evidence>
<gene>
    <name evidence="4" type="ORF">C4B68_35875</name>
</gene>
<evidence type="ECO:0000313" key="5">
    <source>
        <dbReference type="Proteomes" id="UP000238413"/>
    </source>
</evidence>
<dbReference type="InterPro" id="IPR036457">
    <property type="entry name" value="PPM-type-like_dom_sf"/>
</dbReference>
<dbReference type="Gene3D" id="3.60.40.10">
    <property type="entry name" value="PPM-type phosphatase domain"/>
    <property type="match status" value="1"/>
</dbReference>
<dbReference type="Pfam" id="PF07228">
    <property type="entry name" value="SpoIIE"/>
    <property type="match status" value="1"/>
</dbReference>
<name>A0ABN5IAS6_9ACTN</name>
<keyword evidence="2" id="KW-0812">Transmembrane</keyword>
<dbReference type="SMART" id="SM00331">
    <property type="entry name" value="PP2C_SIG"/>
    <property type="match status" value="1"/>
</dbReference>
<evidence type="ECO:0000256" key="1">
    <source>
        <dbReference type="ARBA" id="ARBA00022801"/>
    </source>
</evidence>